<dbReference type="PROSITE" id="PS51782">
    <property type="entry name" value="LYSM"/>
    <property type="match status" value="1"/>
</dbReference>
<dbReference type="PANTHER" id="PTHR34997">
    <property type="entry name" value="AM15"/>
    <property type="match status" value="1"/>
</dbReference>
<feature type="signal peptide" evidence="5">
    <location>
        <begin position="1"/>
        <end position="20"/>
    </location>
</feature>
<gene>
    <name evidence="7" type="ORF">G6O67_007714</name>
</gene>
<name>A0A8H4LV79_9HYPO</name>
<protein>
    <recommendedName>
        <fullName evidence="6">LysM domain-containing protein</fullName>
    </recommendedName>
</protein>
<dbReference type="AlphaFoldDB" id="A0A8H4LV79"/>
<evidence type="ECO:0000256" key="4">
    <source>
        <dbReference type="SAM" id="MobiDB-lite"/>
    </source>
</evidence>
<sequence>MRLWVASFAQATFLAAGVLGGLVPAYSHDLGTPKYCNLWYDNDGAYPCKLIPALANITRQQYLAWNPSLDGTTCTPFNEKQSYCVGVCEKDCTTRTTSSSTRPSTASRHATTSTTTSTSGPQEATPSPIQDGMVRGCKAFTLVTKDSSCADIANQYGLAVSDLVSLNPAFKDDCSGKLPNYYACVRV</sequence>
<evidence type="ECO:0000256" key="3">
    <source>
        <dbReference type="ARBA" id="ARBA00044955"/>
    </source>
</evidence>
<keyword evidence="2" id="KW-0843">Virulence</keyword>
<dbReference type="Proteomes" id="UP000557566">
    <property type="component" value="Unassembled WGS sequence"/>
</dbReference>
<keyword evidence="5" id="KW-0732">Signal</keyword>
<dbReference type="Gene3D" id="3.10.350.10">
    <property type="entry name" value="LysM domain"/>
    <property type="match status" value="1"/>
</dbReference>
<proteinExistence type="inferred from homology"/>
<reference evidence="7 8" key="1">
    <citation type="journal article" date="2020" name="Genome Biol. Evol.">
        <title>A new high-quality draft genome assembly of the Chinese cordyceps Ophiocordyceps sinensis.</title>
        <authorList>
            <person name="Shu R."/>
            <person name="Zhang J."/>
            <person name="Meng Q."/>
            <person name="Zhang H."/>
            <person name="Zhou G."/>
            <person name="Li M."/>
            <person name="Wu P."/>
            <person name="Zhao Y."/>
            <person name="Chen C."/>
            <person name="Qin Q."/>
        </authorList>
    </citation>
    <scope>NUCLEOTIDE SEQUENCE [LARGE SCALE GENOMIC DNA]</scope>
    <source>
        <strain evidence="7 8">IOZ07</strain>
    </source>
</reference>
<accession>A0A8H4LV79</accession>
<feature type="domain" description="LysM" evidence="6">
    <location>
        <begin position="138"/>
        <end position="185"/>
    </location>
</feature>
<feature type="compositionally biased region" description="Low complexity" evidence="4">
    <location>
        <begin position="94"/>
        <end position="119"/>
    </location>
</feature>
<dbReference type="InterPro" id="IPR052210">
    <property type="entry name" value="LysM1-like"/>
</dbReference>
<dbReference type="PANTHER" id="PTHR34997:SF1">
    <property type="entry name" value="PEPTIDOGLYCAN-BINDING LYSIN DOMAIN"/>
    <property type="match status" value="1"/>
</dbReference>
<dbReference type="CDD" id="cd00118">
    <property type="entry name" value="LysM"/>
    <property type="match status" value="1"/>
</dbReference>
<dbReference type="InterPro" id="IPR036779">
    <property type="entry name" value="LysM_dom_sf"/>
</dbReference>
<feature type="region of interest" description="Disordered" evidence="4">
    <location>
        <begin position="94"/>
        <end position="131"/>
    </location>
</feature>
<evidence type="ECO:0000256" key="2">
    <source>
        <dbReference type="ARBA" id="ARBA00023026"/>
    </source>
</evidence>
<keyword evidence="1" id="KW-0147">Chitin-binding</keyword>
<evidence type="ECO:0000259" key="6">
    <source>
        <dbReference type="PROSITE" id="PS51782"/>
    </source>
</evidence>
<keyword evidence="8" id="KW-1185">Reference proteome</keyword>
<evidence type="ECO:0000313" key="7">
    <source>
        <dbReference type="EMBL" id="KAF4505801.1"/>
    </source>
</evidence>
<comment type="similarity">
    <text evidence="3">Belongs to the secreted LysM effector family.</text>
</comment>
<evidence type="ECO:0000313" key="8">
    <source>
        <dbReference type="Proteomes" id="UP000557566"/>
    </source>
</evidence>
<dbReference type="GO" id="GO:0008061">
    <property type="term" value="F:chitin binding"/>
    <property type="evidence" value="ECO:0007669"/>
    <property type="project" value="UniProtKB-KW"/>
</dbReference>
<organism evidence="7 8">
    <name type="scientific">Ophiocordyceps sinensis</name>
    <dbReference type="NCBI Taxonomy" id="72228"/>
    <lineage>
        <taxon>Eukaryota</taxon>
        <taxon>Fungi</taxon>
        <taxon>Dikarya</taxon>
        <taxon>Ascomycota</taxon>
        <taxon>Pezizomycotina</taxon>
        <taxon>Sordariomycetes</taxon>
        <taxon>Hypocreomycetidae</taxon>
        <taxon>Hypocreales</taxon>
        <taxon>Ophiocordycipitaceae</taxon>
        <taxon>Ophiocordyceps</taxon>
    </lineage>
</organism>
<evidence type="ECO:0000256" key="1">
    <source>
        <dbReference type="ARBA" id="ARBA00022669"/>
    </source>
</evidence>
<dbReference type="EMBL" id="JAAVMX010000008">
    <property type="protein sequence ID" value="KAF4505801.1"/>
    <property type="molecule type" value="Genomic_DNA"/>
</dbReference>
<comment type="caution">
    <text evidence="7">The sequence shown here is derived from an EMBL/GenBank/DDBJ whole genome shotgun (WGS) entry which is preliminary data.</text>
</comment>
<evidence type="ECO:0000256" key="5">
    <source>
        <dbReference type="SAM" id="SignalP"/>
    </source>
</evidence>
<feature type="chain" id="PRO_5034238593" description="LysM domain-containing protein" evidence="5">
    <location>
        <begin position="21"/>
        <end position="187"/>
    </location>
</feature>
<dbReference type="OrthoDB" id="2281372at2759"/>
<dbReference type="InterPro" id="IPR018392">
    <property type="entry name" value="LysM"/>
</dbReference>